<feature type="binding site" evidence="13">
    <location>
        <position position="275"/>
    </location>
    <ligand>
        <name>Mg(2+)</name>
        <dbReference type="ChEBI" id="CHEBI:18420"/>
    </ligand>
</feature>
<feature type="binding site" evidence="13">
    <location>
        <position position="255"/>
    </location>
    <ligand>
        <name>Ca(2+)</name>
        <dbReference type="ChEBI" id="CHEBI:29108"/>
    </ligand>
</feature>
<evidence type="ECO:0000256" key="10">
    <source>
        <dbReference type="ARBA" id="ARBA00023232"/>
    </source>
</evidence>
<dbReference type="GO" id="GO:0046872">
    <property type="term" value="F:metal ion binding"/>
    <property type="evidence" value="ECO:0007669"/>
    <property type="project" value="UniProtKB-KW"/>
</dbReference>
<comment type="pathway">
    <text evidence="3">Amino-acid degradation; L-phenylalanine degradation; acetoacetate and fumarate from L-phenylalanine: step 6/6.</text>
</comment>
<keyword evidence="17" id="KW-1185">Reference proteome</keyword>
<evidence type="ECO:0000256" key="9">
    <source>
        <dbReference type="ARBA" id="ARBA00022878"/>
    </source>
</evidence>
<evidence type="ECO:0000256" key="11">
    <source>
        <dbReference type="PIRSR" id="PIRSR605959-1"/>
    </source>
</evidence>
<dbReference type="GO" id="GO:0006572">
    <property type="term" value="P:L-tyrosine catabolic process"/>
    <property type="evidence" value="ECO:0007669"/>
    <property type="project" value="UniProtKB-KW"/>
</dbReference>
<keyword evidence="5 13" id="KW-0479">Metal-binding</keyword>
<sequence length="448" mass="48949">MTTIEKTAQSTMHVLNETHNPSLKSWVISANNSSCDFPIQNLPFAIFKQKGSEEAFRGGVAIGDQIIDLAALANKKHFKGKVQEALVACAKDQLNDFMAMGKLAWSELRSALSKALTEGAAEQAVIADCLISQNNAVYALPCNIGDYTDFYTSINHATSVGKKFRPDNPLLPNYKWIPIGYHGRSSSIDVSGQTFKRPKGQTKAPTAEVPSFGPCKRLDYELEIGIFIGSGNVLGEPVSINNAEDHVFGICLFNDWSARDIQGWEYQPLGPFLSKSFASTISPWIVTTEALAPYRKKWTRDQADPQPMPYLESELNRDVGSFDIQLQVLLETEKMRAQSQAAVQLSQSNFQDSYWTVAQMVAHHTVNGCNLKPGDMFGSGTQSGPNPEEAGSLLELSNAGSEPISLPNGETRTFLEDGDNVIMKGWCQKEGAARIGFGEVSATILPAE</sequence>
<dbReference type="SUPFAM" id="SSF56529">
    <property type="entry name" value="FAH"/>
    <property type="match status" value="1"/>
</dbReference>
<feature type="binding site" evidence="13">
    <location>
        <position position="149"/>
    </location>
    <ligand>
        <name>Ca(2+)</name>
        <dbReference type="ChEBI" id="CHEBI:29108"/>
    </ligand>
</feature>
<evidence type="ECO:0000256" key="2">
    <source>
        <dbReference type="ARBA" id="ARBA00001946"/>
    </source>
</evidence>
<feature type="binding site" evidence="13">
    <location>
        <position position="279"/>
    </location>
    <ligand>
        <name>Mg(2+)</name>
        <dbReference type="ChEBI" id="CHEBI:18420"/>
    </ligand>
</feature>
<feature type="domain" description="Fumarylacetoacetase N-terminal" evidence="15">
    <location>
        <begin position="40"/>
        <end position="141"/>
    </location>
</feature>
<evidence type="ECO:0000256" key="6">
    <source>
        <dbReference type="ARBA" id="ARBA00022801"/>
    </source>
</evidence>
<evidence type="ECO:0000256" key="12">
    <source>
        <dbReference type="PIRSR" id="PIRSR605959-2"/>
    </source>
</evidence>
<reference evidence="16 17" key="1">
    <citation type="submission" date="2020-08" db="EMBL/GenBank/DDBJ databases">
        <title>Genomic Encyclopedia of Type Strains, Phase IV (KMG-IV): sequencing the most valuable type-strain genomes for metagenomic binning, comparative biology and taxonomic classification.</title>
        <authorList>
            <person name="Goeker M."/>
        </authorList>
    </citation>
    <scope>NUCLEOTIDE SEQUENCE [LARGE SCALE GENOMIC DNA]</scope>
    <source>
        <strain evidence="16 17">DSM 26287</strain>
    </source>
</reference>
<feature type="binding site" evidence="12">
    <location>
        <position position="262"/>
    </location>
    <ligand>
        <name>substrate</name>
    </ligand>
</feature>
<dbReference type="Pfam" id="PF01557">
    <property type="entry name" value="FAA_hydrolase"/>
    <property type="match status" value="1"/>
</dbReference>
<evidence type="ECO:0000259" key="14">
    <source>
        <dbReference type="Pfam" id="PF01557"/>
    </source>
</evidence>
<dbReference type="PANTHER" id="PTHR43069">
    <property type="entry name" value="FUMARYLACETOACETASE"/>
    <property type="match status" value="1"/>
</dbReference>
<evidence type="ECO:0000256" key="13">
    <source>
        <dbReference type="PIRSR" id="PIRSR605959-3"/>
    </source>
</evidence>
<dbReference type="AlphaFoldDB" id="A0A7X0NK63"/>
<proteinExistence type="predicted"/>
<dbReference type="EC" id="3.7.1.2" evidence="4"/>
<dbReference type="NCBIfam" id="TIGR01266">
    <property type="entry name" value="fum_ac_acetase"/>
    <property type="match status" value="1"/>
</dbReference>
<keyword evidence="9" id="KW-0828">Tyrosine catabolism</keyword>
<feature type="domain" description="Fumarylacetoacetase-like C-terminal" evidence="14">
    <location>
        <begin position="150"/>
        <end position="438"/>
    </location>
</feature>
<name>A0A7X0NK63_9GAMM</name>
<dbReference type="FunFam" id="3.90.850.10:FF:000009">
    <property type="entry name" value="Fumarylacetoacetase"/>
    <property type="match status" value="1"/>
</dbReference>
<feature type="active site" description="Proton acceptor" evidence="11">
    <location>
        <position position="156"/>
    </location>
</feature>
<keyword evidence="8 13" id="KW-0460">Magnesium</keyword>
<feature type="binding site" evidence="12">
    <location>
        <position position="151"/>
    </location>
    <ligand>
        <name>substrate</name>
    </ligand>
</feature>
<keyword evidence="7 13" id="KW-0106">Calcium</keyword>
<keyword evidence="10" id="KW-0585">Phenylalanine catabolism</keyword>
<dbReference type="GO" id="GO:0006559">
    <property type="term" value="P:L-phenylalanine catabolic process"/>
    <property type="evidence" value="ECO:0007669"/>
    <property type="project" value="UniProtKB-UniPathway"/>
</dbReference>
<dbReference type="InterPro" id="IPR011234">
    <property type="entry name" value="Fumarylacetoacetase-like_C"/>
</dbReference>
<dbReference type="GO" id="GO:0004334">
    <property type="term" value="F:fumarylacetoacetase activity"/>
    <property type="evidence" value="ECO:0007669"/>
    <property type="project" value="UniProtKB-EC"/>
</dbReference>
<feature type="binding site" evidence="13">
    <location>
        <position position="221"/>
    </location>
    <ligand>
        <name>Ca(2+)</name>
        <dbReference type="ChEBI" id="CHEBI:29108"/>
    </ligand>
</feature>
<comment type="cofactor">
    <cofactor evidence="1 13">
        <name>Ca(2+)</name>
        <dbReference type="ChEBI" id="CHEBI:29108"/>
    </cofactor>
</comment>
<keyword evidence="6 16" id="KW-0378">Hydrolase</keyword>
<evidence type="ECO:0000256" key="5">
    <source>
        <dbReference type="ARBA" id="ARBA00022723"/>
    </source>
</evidence>
<evidence type="ECO:0000256" key="7">
    <source>
        <dbReference type="ARBA" id="ARBA00022837"/>
    </source>
</evidence>
<dbReference type="Gene3D" id="2.30.30.230">
    <property type="entry name" value="Fumarylacetoacetase, N-terminal domain"/>
    <property type="match status" value="1"/>
</dbReference>
<dbReference type="Gene3D" id="3.90.850.10">
    <property type="entry name" value="Fumarylacetoacetase-like, C-terminal domain"/>
    <property type="match status" value="1"/>
</dbReference>
<feature type="binding site" evidence="13">
    <location>
        <position position="223"/>
    </location>
    <ligand>
        <name>Ca(2+)</name>
        <dbReference type="ChEBI" id="CHEBI:29108"/>
    </ligand>
</feature>
<evidence type="ECO:0000256" key="3">
    <source>
        <dbReference type="ARBA" id="ARBA00004782"/>
    </source>
</evidence>
<evidence type="ECO:0000256" key="4">
    <source>
        <dbReference type="ARBA" id="ARBA00012094"/>
    </source>
</evidence>
<dbReference type="InterPro" id="IPR036462">
    <property type="entry name" value="Fumarylacetoacetase_N_sf"/>
</dbReference>
<dbReference type="SUPFAM" id="SSF63433">
    <property type="entry name" value="Fumarylacetoacetate hydrolase, FAH, N-terminal domain"/>
    <property type="match status" value="1"/>
</dbReference>
<accession>A0A7X0NK63</accession>
<evidence type="ECO:0000313" key="16">
    <source>
        <dbReference type="EMBL" id="MBB6544910.1"/>
    </source>
</evidence>
<organism evidence="16 17">
    <name type="scientific">Thalassotalea piscium</name>
    <dbReference type="NCBI Taxonomy" id="1230533"/>
    <lineage>
        <taxon>Bacteria</taxon>
        <taxon>Pseudomonadati</taxon>
        <taxon>Pseudomonadota</taxon>
        <taxon>Gammaproteobacteria</taxon>
        <taxon>Alteromonadales</taxon>
        <taxon>Colwelliaceae</taxon>
        <taxon>Thalassotalea</taxon>
    </lineage>
</organism>
<evidence type="ECO:0000256" key="8">
    <source>
        <dbReference type="ARBA" id="ARBA00022842"/>
    </source>
</evidence>
<gene>
    <name evidence="16" type="ORF">HNQ55_003444</name>
</gene>
<dbReference type="EMBL" id="JACHHU010000040">
    <property type="protein sequence ID" value="MBB6544910.1"/>
    <property type="molecule type" value="Genomic_DNA"/>
</dbReference>
<dbReference type="Pfam" id="PF09298">
    <property type="entry name" value="FAA_hydrolase_N"/>
    <property type="match status" value="1"/>
</dbReference>
<evidence type="ECO:0000256" key="1">
    <source>
        <dbReference type="ARBA" id="ARBA00001913"/>
    </source>
</evidence>
<feature type="binding site" evidence="12">
    <location>
        <position position="381"/>
    </location>
    <ligand>
        <name>substrate</name>
    </ligand>
</feature>
<feature type="binding site" evidence="12">
    <location>
        <position position="266"/>
    </location>
    <ligand>
        <name>substrate</name>
    </ligand>
</feature>
<dbReference type="PANTHER" id="PTHR43069:SF2">
    <property type="entry name" value="FUMARYLACETOACETASE"/>
    <property type="match status" value="1"/>
</dbReference>
<protein>
    <recommendedName>
        <fullName evidence="4">fumarylacetoacetase</fullName>
        <ecNumber evidence="4">3.7.1.2</ecNumber>
    </recommendedName>
</protein>
<dbReference type="UniPathway" id="UPA00139">
    <property type="reaction ID" value="UER00341"/>
</dbReference>
<evidence type="ECO:0000259" key="15">
    <source>
        <dbReference type="Pfam" id="PF09298"/>
    </source>
</evidence>
<dbReference type="InterPro" id="IPR015377">
    <property type="entry name" value="Fumarylacetoacetase_N"/>
</dbReference>
<evidence type="ECO:0000313" key="17">
    <source>
        <dbReference type="Proteomes" id="UP000537141"/>
    </source>
</evidence>
<dbReference type="GO" id="GO:1902000">
    <property type="term" value="P:homogentisate catabolic process"/>
    <property type="evidence" value="ECO:0007669"/>
    <property type="project" value="TreeGrafter"/>
</dbReference>
<feature type="binding site" evidence="13">
    <location>
        <position position="255"/>
    </location>
    <ligand>
        <name>Mg(2+)</name>
        <dbReference type="ChEBI" id="CHEBI:18420"/>
    </ligand>
</feature>
<feature type="binding site" evidence="12">
    <location>
        <position position="165"/>
    </location>
    <ligand>
        <name>substrate</name>
    </ligand>
</feature>
<dbReference type="Proteomes" id="UP000537141">
    <property type="component" value="Unassembled WGS sequence"/>
</dbReference>
<dbReference type="InterPro" id="IPR005959">
    <property type="entry name" value="Fumarylacetoacetase"/>
</dbReference>
<comment type="caution">
    <text evidence="16">The sequence shown here is derived from an EMBL/GenBank/DDBJ whole genome shotgun (WGS) entry which is preliminary data.</text>
</comment>
<comment type="cofactor">
    <cofactor evidence="2 13">
        <name>Mg(2+)</name>
        <dbReference type="ChEBI" id="CHEBI:18420"/>
    </cofactor>
</comment>
<dbReference type="InterPro" id="IPR036663">
    <property type="entry name" value="Fumarylacetoacetase_C_sf"/>
</dbReference>